<keyword evidence="7" id="KW-1185">Reference proteome</keyword>
<evidence type="ECO:0000256" key="2">
    <source>
        <dbReference type="ARBA" id="ARBA00023098"/>
    </source>
</evidence>
<keyword evidence="4" id="KW-1133">Transmembrane helix</keyword>
<dbReference type="Proteomes" id="UP000269154">
    <property type="component" value="Unassembled WGS sequence"/>
</dbReference>
<keyword evidence="4" id="KW-0472">Membrane</keyword>
<evidence type="ECO:0000256" key="1">
    <source>
        <dbReference type="ARBA" id="ARBA00010240"/>
    </source>
</evidence>
<reference evidence="6 7" key="1">
    <citation type="journal article" date="2018" name="ACS Chem. Biol.">
        <title>Ketoreductase domain dysfunction expands chemodiversity: malyngamide biosynthesis in the cyanobacterium Okeania hirsuta.</title>
        <authorList>
            <person name="Moss N.A."/>
            <person name="Leao T."/>
            <person name="Rankin M."/>
            <person name="McCullough T.M."/>
            <person name="Qu P."/>
            <person name="Korobeynikov A."/>
            <person name="Smith J.L."/>
            <person name="Gerwick L."/>
            <person name="Gerwick W.H."/>
        </authorList>
    </citation>
    <scope>NUCLEOTIDE SEQUENCE [LARGE SCALE GENOMIC DNA]</scope>
    <source>
        <strain evidence="6 7">PAB10Feb10-1</strain>
    </source>
</reference>
<dbReference type="PANTHER" id="PTHR32176">
    <property type="entry name" value="XYLOSE ISOMERASE"/>
    <property type="match status" value="1"/>
</dbReference>
<organism evidence="6 7">
    <name type="scientific">Okeania hirsuta</name>
    <dbReference type="NCBI Taxonomy" id="1458930"/>
    <lineage>
        <taxon>Bacteria</taxon>
        <taxon>Bacillati</taxon>
        <taxon>Cyanobacteriota</taxon>
        <taxon>Cyanophyceae</taxon>
        <taxon>Oscillatoriophycideae</taxon>
        <taxon>Oscillatoriales</taxon>
        <taxon>Microcoleaceae</taxon>
        <taxon>Okeania</taxon>
    </lineage>
</organism>
<gene>
    <name evidence="6" type="ORF">D5R40_19640</name>
</gene>
<dbReference type="Pfam" id="PF01734">
    <property type="entry name" value="Patatin"/>
    <property type="match status" value="1"/>
</dbReference>
<feature type="transmembrane region" description="Helical" evidence="4">
    <location>
        <begin position="217"/>
        <end position="235"/>
    </location>
</feature>
<sequence>MTFRILYLDGGGIRGVMPARILEKIEEQLGGRLKDHFDLIAGTSTGSILAVGIALGKSPKELLDLYLEKGLQIFPYQKLFSPQRLPLIFKYGLSTPKFSDEGLISVLKEQFGEATFADLTPKSDQGKPPLKVLVPSYDTQDRNPIIFKSWFHERWYAQVPVWEICVSSASAPTYFPAHRIEKNGQVYSLYHVRLYRLCKPKGEYLQEMMVFSCEGSLLSSFFFLLPSSFFLTFAIQDRCYRT</sequence>
<feature type="short sequence motif" description="GXGXXG" evidence="3">
    <location>
        <begin position="10"/>
        <end position="15"/>
    </location>
</feature>
<keyword evidence="2" id="KW-0443">Lipid metabolism</keyword>
<comment type="caution">
    <text evidence="6">The sequence shown here is derived from an EMBL/GenBank/DDBJ whole genome shotgun (WGS) entry which is preliminary data.</text>
</comment>
<evidence type="ECO:0000313" key="7">
    <source>
        <dbReference type="Proteomes" id="UP000269154"/>
    </source>
</evidence>
<dbReference type="InterPro" id="IPR002641">
    <property type="entry name" value="PNPLA_dom"/>
</dbReference>
<dbReference type="InterPro" id="IPR016035">
    <property type="entry name" value="Acyl_Trfase/lysoPLipase"/>
</dbReference>
<dbReference type="GO" id="GO:0006629">
    <property type="term" value="P:lipid metabolic process"/>
    <property type="evidence" value="ECO:0007669"/>
    <property type="project" value="UniProtKB-KW"/>
</dbReference>
<comment type="caution">
    <text evidence="3">Lacks conserved residue(s) required for the propagation of feature annotation.</text>
</comment>
<accession>A0A3N6P7Q4</accession>
<keyword evidence="4" id="KW-0812">Transmembrane</keyword>
<name>A0A3N6P7Q4_9CYAN</name>
<evidence type="ECO:0000256" key="3">
    <source>
        <dbReference type="PROSITE-ProRule" id="PRU01161"/>
    </source>
</evidence>
<dbReference type="Gene3D" id="3.40.1090.10">
    <property type="entry name" value="Cytosolic phospholipase A2 catalytic domain"/>
    <property type="match status" value="1"/>
</dbReference>
<dbReference type="PROSITE" id="PS51635">
    <property type="entry name" value="PNPLA"/>
    <property type="match status" value="1"/>
</dbReference>
<dbReference type="CDD" id="cd07199">
    <property type="entry name" value="Pat17_PNPLA8_PNPLA9_like"/>
    <property type="match status" value="1"/>
</dbReference>
<comment type="similarity">
    <text evidence="1">Belongs to the patatin family.</text>
</comment>
<dbReference type="PANTHER" id="PTHR32176:SF92">
    <property type="entry name" value="XYLOSE ISOMERASE"/>
    <property type="match status" value="1"/>
</dbReference>
<dbReference type="OrthoDB" id="9807112at2"/>
<dbReference type="AlphaFoldDB" id="A0A3N6P7Q4"/>
<proteinExistence type="inferred from homology"/>
<dbReference type="SUPFAM" id="SSF52151">
    <property type="entry name" value="FabD/lysophospholipase-like"/>
    <property type="match status" value="1"/>
</dbReference>
<protein>
    <recommendedName>
        <fullName evidence="5">PNPLA domain-containing protein</fullName>
    </recommendedName>
</protein>
<dbReference type="EMBL" id="RCBY01000122">
    <property type="protein sequence ID" value="RQH35894.1"/>
    <property type="molecule type" value="Genomic_DNA"/>
</dbReference>
<feature type="domain" description="PNPLA" evidence="5">
    <location>
        <begin position="6"/>
        <end position="205"/>
    </location>
</feature>
<evidence type="ECO:0000313" key="6">
    <source>
        <dbReference type="EMBL" id="RQH35894.1"/>
    </source>
</evidence>
<feature type="short sequence motif" description="GXSXG" evidence="3">
    <location>
        <begin position="42"/>
        <end position="46"/>
    </location>
</feature>
<evidence type="ECO:0000259" key="5">
    <source>
        <dbReference type="PROSITE" id="PS51635"/>
    </source>
</evidence>
<evidence type="ECO:0000256" key="4">
    <source>
        <dbReference type="SAM" id="Phobius"/>
    </source>
</evidence>